<organism evidence="4 5">
    <name type="scientific">Brucella ovis (strain ATCC 25840 / 63/290 / NCTC 10512)</name>
    <dbReference type="NCBI Taxonomy" id="444178"/>
    <lineage>
        <taxon>Bacteria</taxon>
        <taxon>Pseudomonadati</taxon>
        <taxon>Pseudomonadota</taxon>
        <taxon>Alphaproteobacteria</taxon>
        <taxon>Hyphomicrobiales</taxon>
        <taxon>Brucellaceae</taxon>
        <taxon>Brucella/Ochrobactrum group</taxon>
        <taxon>Brucella</taxon>
    </lineage>
</organism>
<keyword evidence="2" id="KW-1133">Transmembrane helix</keyword>
<dbReference type="InterPro" id="IPR016071">
    <property type="entry name" value="Staphylococal_nuclease_OB-fold"/>
</dbReference>
<dbReference type="SMART" id="SM00318">
    <property type="entry name" value="SNc"/>
    <property type="match status" value="1"/>
</dbReference>
<proteinExistence type="predicted"/>
<dbReference type="HOGENOM" id="CLU_046484_6_2_5"/>
<feature type="transmembrane region" description="Helical" evidence="2">
    <location>
        <begin position="20"/>
        <end position="43"/>
    </location>
</feature>
<keyword evidence="2" id="KW-0812">Transmembrane</keyword>
<evidence type="ECO:0000256" key="1">
    <source>
        <dbReference type="SAM" id="MobiDB-lite"/>
    </source>
</evidence>
<dbReference type="Proteomes" id="UP000006383">
    <property type="component" value="Chromosome I"/>
</dbReference>
<feature type="compositionally biased region" description="Basic residues" evidence="1">
    <location>
        <begin position="178"/>
        <end position="189"/>
    </location>
</feature>
<dbReference type="AlphaFoldDB" id="A0A0H3APB1"/>
<dbReference type="PROSITE" id="PS50830">
    <property type="entry name" value="TNASE_3"/>
    <property type="match status" value="1"/>
</dbReference>
<evidence type="ECO:0000313" key="5">
    <source>
        <dbReference type="Proteomes" id="UP000006383"/>
    </source>
</evidence>
<dbReference type="PANTHER" id="PTHR12302:SF26">
    <property type="entry name" value="BLR1266 PROTEIN"/>
    <property type="match status" value="1"/>
</dbReference>
<dbReference type="GeneID" id="55590576"/>
<feature type="region of interest" description="Disordered" evidence="1">
    <location>
        <begin position="163"/>
        <end position="189"/>
    </location>
</feature>
<keyword evidence="5" id="KW-1185">Reference proteome</keyword>
<dbReference type="InterPro" id="IPR035437">
    <property type="entry name" value="SNase_OB-fold_sf"/>
</dbReference>
<evidence type="ECO:0000256" key="2">
    <source>
        <dbReference type="SAM" id="Phobius"/>
    </source>
</evidence>
<keyword evidence="2" id="KW-0472">Membrane</keyword>
<name>A0A0H3APB1_BRUO2</name>
<feature type="compositionally biased region" description="Basic and acidic residues" evidence="1">
    <location>
        <begin position="163"/>
        <end position="177"/>
    </location>
</feature>
<dbReference type="EMBL" id="CP000708">
    <property type="protein sequence ID" value="ABQ61257.1"/>
    <property type="molecule type" value="Genomic_DNA"/>
</dbReference>
<gene>
    <name evidence="4" type="ordered locus">BOV_0862</name>
</gene>
<dbReference type="Gene3D" id="2.40.50.90">
    <property type="match status" value="1"/>
</dbReference>
<dbReference type="RefSeq" id="WP_004690779.1">
    <property type="nucleotide sequence ID" value="NC_009505.1"/>
</dbReference>
<sequence>MRQFMRPYRHTSPAPRRRKIGGFLSILLTLLLFFILGMLIFHLPANQPDRNEPSGRPYIIDGDTVVLGKTHIRLKGIDAPEIGQSCEGAHGTYDCGGEARNKLRARIGRASIRCESSGRDRYDRVLARCFLGETDLNQWMVQEGWAVSYGNYQRDEADARRDKRGIWAGKFERPSRWRKEHPHPNRKQP</sequence>
<dbReference type="Pfam" id="PF00565">
    <property type="entry name" value="SNase"/>
    <property type="match status" value="1"/>
</dbReference>
<dbReference type="PANTHER" id="PTHR12302">
    <property type="entry name" value="EBNA2 BINDING PROTEIN P100"/>
    <property type="match status" value="1"/>
</dbReference>
<evidence type="ECO:0000259" key="3">
    <source>
        <dbReference type="PROSITE" id="PS50830"/>
    </source>
</evidence>
<dbReference type="SUPFAM" id="SSF50199">
    <property type="entry name" value="Staphylococcal nuclease"/>
    <property type="match status" value="1"/>
</dbReference>
<protein>
    <submittedName>
        <fullName evidence="4">Nuclease domain protein</fullName>
    </submittedName>
</protein>
<reference evidence="5" key="1">
    <citation type="journal article" date="2009" name="PLoS ONE">
        <title>Genome degradation in Brucella ovis corresponds with narrowing of its host range and tissue tropism.</title>
        <authorList>
            <person name="Tsolis R.M."/>
            <person name="Seshadri R."/>
            <person name="Santos R.L."/>
            <person name="Sangari F.J."/>
            <person name="Lobo J.M."/>
            <person name="de Jong M.F."/>
            <person name="Ren Q."/>
            <person name="Myers G."/>
            <person name="Brinkac L.M."/>
            <person name="Nelson W.C."/>
            <person name="Deboy R.T."/>
            <person name="Angiuoli S."/>
            <person name="Khouri H."/>
            <person name="Dimitrov G."/>
            <person name="Robinson J.R."/>
            <person name="Mulligan S."/>
            <person name="Walker R.L."/>
            <person name="Elzer P.E."/>
            <person name="Hassan K.A."/>
            <person name="Paulsen I.T."/>
        </authorList>
    </citation>
    <scope>NUCLEOTIDE SEQUENCE [LARGE SCALE GENOMIC DNA]</scope>
    <source>
        <strain evidence="5">ATCC 25840 / 63/290 / NCTC 10512</strain>
    </source>
</reference>
<dbReference type="KEGG" id="bov:BOV_0862"/>
<feature type="domain" description="TNase-like" evidence="3">
    <location>
        <begin position="59"/>
        <end position="169"/>
    </location>
</feature>
<accession>A0A0H3APB1</accession>
<evidence type="ECO:0000313" key="4">
    <source>
        <dbReference type="EMBL" id="ABQ61257.1"/>
    </source>
</evidence>